<evidence type="ECO:0000256" key="1">
    <source>
        <dbReference type="ARBA" id="ARBA00000109"/>
    </source>
</evidence>
<dbReference type="InterPro" id="IPR014720">
    <property type="entry name" value="dsRBD_dom"/>
</dbReference>
<dbReference type="FunFam" id="1.10.1520.10:FF:000001">
    <property type="entry name" value="Ribonuclease 3"/>
    <property type="match status" value="1"/>
</dbReference>
<dbReference type="GO" id="GO:0004525">
    <property type="term" value="F:ribonuclease III activity"/>
    <property type="evidence" value="ECO:0007669"/>
    <property type="project" value="UniProtKB-UniRule"/>
</dbReference>
<keyword evidence="3 9" id="KW-0698">rRNA processing</keyword>
<dbReference type="Pfam" id="PF00035">
    <property type="entry name" value="dsrm"/>
    <property type="match status" value="1"/>
</dbReference>
<keyword evidence="13" id="KW-1185">Reference proteome</keyword>
<evidence type="ECO:0000259" key="11">
    <source>
        <dbReference type="PROSITE" id="PS50142"/>
    </source>
</evidence>
<organism evidence="12 13">
    <name type="scientific">Candidatus Kinetoplastidibacterium desouzai TCC079E</name>
    <dbReference type="NCBI Taxonomy" id="1208919"/>
    <lineage>
        <taxon>Bacteria</taxon>
        <taxon>Pseudomonadati</taxon>
        <taxon>Pseudomonadota</taxon>
        <taxon>Betaproteobacteria</taxon>
        <taxon>Candidatus Kinetoplastidibacterium</taxon>
    </lineage>
</organism>
<accession>M1M444</accession>
<dbReference type="PROSITE" id="PS50137">
    <property type="entry name" value="DS_RBD"/>
    <property type="match status" value="1"/>
</dbReference>
<evidence type="ECO:0000256" key="4">
    <source>
        <dbReference type="ARBA" id="ARBA00022664"/>
    </source>
</evidence>
<dbReference type="GO" id="GO:0046872">
    <property type="term" value="F:metal ion binding"/>
    <property type="evidence" value="ECO:0007669"/>
    <property type="project" value="UniProtKB-KW"/>
</dbReference>
<dbReference type="PROSITE" id="PS50142">
    <property type="entry name" value="RNASE_3_2"/>
    <property type="match status" value="1"/>
</dbReference>
<keyword evidence="9" id="KW-0699">rRNA-binding</keyword>
<evidence type="ECO:0000256" key="2">
    <source>
        <dbReference type="ARBA" id="ARBA00010183"/>
    </source>
</evidence>
<feature type="binding site" evidence="9">
    <location>
        <position position="114"/>
    </location>
    <ligand>
        <name>Mg(2+)</name>
        <dbReference type="ChEBI" id="CHEBI:18420"/>
    </ligand>
</feature>
<dbReference type="Proteomes" id="UP000011547">
    <property type="component" value="Chromosome"/>
</dbReference>
<dbReference type="Gene3D" id="3.30.160.20">
    <property type="match status" value="1"/>
</dbReference>
<dbReference type="SMART" id="SM00358">
    <property type="entry name" value="DSRM"/>
    <property type="match status" value="1"/>
</dbReference>
<dbReference type="SUPFAM" id="SSF69065">
    <property type="entry name" value="RNase III domain-like"/>
    <property type="match status" value="1"/>
</dbReference>
<feature type="domain" description="DRBM" evidence="10">
    <location>
        <begin position="152"/>
        <end position="222"/>
    </location>
</feature>
<comment type="function">
    <text evidence="9">Digests double-stranded RNA. Involved in the processing of primary rRNA transcript to yield the immediate precursors to the large and small rRNAs (23S and 16S). Processes some mRNAs, and tRNAs when they are encoded in the rRNA operon. Processes pre-crRNA and tracrRNA of type II CRISPR loci if present in the organism.</text>
</comment>
<feature type="binding site" evidence="9">
    <location>
        <position position="38"/>
    </location>
    <ligand>
        <name>Mg(2+)</name>
        <dbReference type="ChEBI" id="CHEBI:18420"/>
    </ligand>
</feature>
<keyword evidence="9" id="KW-0963">Cytoplasm</keyword>
<feature type="active site" evidence="9">
    <location>
        <position position="114"/>
    </location>
</feature>
<keyword evidence="6 9" id="KW-0255">Endonuclease</keyword>
<dbReference type="GO" id="GO:0006364">
    <property type="term" value="P:rRNA processing"/>
    <property type="evidence" value="ECO:0007669"/>
    <property type="project" value="UniProtKB-UniRule"/>
</dbReference>
<dbReference type="NCBIfam" id="TIGR02191">
    <property type="entry name" value="RNaseIII"/>
    <property type="match status" value="1"/>
</dbReference>
<evidence type="ECO:0000313" key="13">
    <source>
        <dbReference type="Proteomes" id="UP000011547"/>
    </source>
</evidence>
<proteinExistence type="inferred from homology"/>
<dbReference type="GO" id="GO:0005737">
    <property type="term" value="C:cytoplasm"/>
    <property type="evidence" value="ECO:0007669"/>
    <property type="project" value="UniProtKB-SubCell"/>
</dbReference>
<dbReference type="InterPro" id="IPR036389">
    <property type="entry name" value="RNase_III_sf"/>
</dbReference>
<dbReference type="HOGENOM" id="CLU_000907_1_1_4"/>
<dbReference type="SMART" id="SM00535">
    <property type="entry name" value="RIBOc"/>
    <property type="match status" value="1"/>
</dbReference>
<evidence type="ECO:0000256" key="7">
    <source>
        <dbReference type="ARBA" id="ARBA00022801"/>
    </source>
</evidence>
<dbReference type="GO" id="GO:0010468">
    <property type="term" value="P:regulation of gene expression"/>
    <property type="evidence" value="ECO:0007669"/>
    <property type="project" value="TreeGrafter"/>
</dbReference>
<dbReference type="CDD" id="cd10845">
    <property type="entry name" value="DSRM_RNAse_III_family"/>
    <property type="match status" value="1"/>
</dbReference>
<dbReference type="GO" id="GO:0003725">
    <property type="term" value="F:double-stranded RNA binding"/>
    <property type="evidence" value="ECO:0007669"/>
    <property type="project" value="TreeGrafter"/>
</dbReference>
<keyword evidence="9" id="KW-0479">Metal-binding</keyword>
<dbReference type="AlphaFoldDB" id="M1M444"/>
<feature type="active site" evidence="9">
    <location>
        <position position="42"/>
    </location>
</feature>
<evidence type="ECO:0000256" key="5">
    <source>
        <dbReference type="ARBA" id="ARBA00022722"/>
    </source>
</evidence>
<feature type="domain" description="RNase III" evidence="11">
    <location>
        <begin position="3"/>
        <end position="125"/>
    </location>
</feature>
<comment type="subcellular location">
    <subcellularLocation>
        <location evidence="9">Cytoplasm</location>
    </subcellularLocation>
</comment>
<dbReference type="EC" id="3.1.26.3" evidence="9"/>
<keyword evidence="9" id="KW-0819">tRNA processing</keyword>
<keyword evidence="8 9" id="KW-0694">RNA-binding</keyword>
<keyword evidence="7 9" id="KW-0378">Hydrolase</keyword>
<name>M1M444_9PROT</name>
<sequence>MSFFKLENSLKYSFNNISLLELALTHRSYSANHNERLEFLGDSILNSSITIILFERFSHIDEGGLSRLRASLVQQNSLAKIAIKLDISRYLRLGDGEIKSGGSNRPSILADCIEAIFGAIFQDSGFDVCKNIIDYHYSSLIDNLDLGTMGKDSKSLLQEFLQSKHMCLPSYIIVRTNGLAHSQTFEIDCCIPDLNIKTKSFGETRRSAEQSAAKKALELLFKLDFTNLKK</sequence>
<keyword evidence="9" id="KW-0460">Magnesium</keyword>
<dbReference type="STRING" id="1208919.CDSE_0735"/>
<dbReference type="eggNOG" id="COG0571">
    <property type="taxonomic scope" value="Bacteria"/>
</dbReference>
<dbReference type="EMBL" id="CP003803">
    <property type="protein sequence ID" value="AGF47005.1"/>
    <property type="molecule type" value="Genomic_DNA"/>
</dbReference>
<dbReference type="OrthoDB" id="9805026at2"/>
<dbReference type="SUPFAM" id="SSF54768">
    <property type="entry name" value="dsRNA-binding domain-like"/>
    <property type="match status" value="1"/>
</dbReference>
<dbReference type="HAMAP" id="MF_00104">
    <property type="entry name" value="RNase_III"/>
    <property type="match status" value="1"/>
</dbReference>
<keyword evidence="4 9" id="KW-0507">mRNA processing</keyword>
<feature type="binding site" evidence="9">
    <location>
        <position position="111"/>
    </location>
    <ligand>
        <name>Mg(2+)</name>
        <dbReference type="ChEBI" id="CHEBI:18420"/>
    </ligand>
</feature>
<evidence type="ECO:0000313" key="12">
    <source>
        <dbReference type="EMBL" id="AGF47005.1"/>
    </source>
</evidence>
<evidence type="ECO:0000256" key="9">
    <source>
        <dbReference type="HAMAP-Rule" id="MF_00104"/>
    </source>
</evidence>
<evidence type="ECO:0000259" key="10">
    <source>
        <dbReference type="PROSITE" id="PS50137"/>
    </source>
</evidence>
<dbReference type="PATRIC" id="fig|1208919.3.peg.445"/>
<comment type="catalytic activity">
    <reaction evidence="1 9">
        <text>Endonucleolytic cleavage to 5'-phosphomonoester.</text>
        <dbReference type="EC" id="3.1.26.3"/>
    </reaction>
</comment>
<dbReference type="InterPro" id="IPR011907">
    <property type="entry name" value="RNase_III"/>
</dbReference>
<dbReference type="GO" id="GO:0008033">
    <property type="term" value="P:tRNA processing"/>
    <property type="evidence" value="ECO:0007669"/>
    <property type="project" value="UniProtKB-KW"/>
</dbReference>
<gene>
    <name evidence="9" type="primary">rnc</name>
    <name evidence="12" type="ORF">CDSE_0735</name>
</gene>
<dbReference type="Gene3D" id="1.10.1520.10">
    <property type="entry name" value="Ribonuclease III domain"/>
    <property type="match status" value="1"/>
</dbReference>
<evidence type="ECO:0000256" key="3">
    <source>
        <dbReference type="ARBA" id="ARBA00022552"/>
    </source>
</evidence>
<comment type="similarity">
    <text evidence="2">Belongs to the ribonuclease III family.</text>
</comment>
<dbReference type="PANTHER" id="PTHR11207">
    <property type="entry name" value="RIBONUCLEASE III"/>
    <property type="match status" value="1"/>
</dbReference>
<reference evidence="12 13" key="1">
    <citation type="journal article" date="2013" name="Genome Biol. Evol.">
        <title>Genome evolution and phylogenomic analysis of candidatus kinetoplastibacterium, the betaproteobacterial endosymbionts of strigomonas and angomonas.</title>
        <authorList>
            <person name="Alves J.M."/>
            <person name="Serrano M.G."/>
            <person name="Maia da Silva F."/>
            <person name="Voegtly L.J."/>
            <person name="Matveyev A.V."/>
            <person name="Teixeira M.M."/>
            <person name="Camargo E.P."/>
            <person name="Buck G.A."/>
        </authorList>
    </citation>
    <scope>NUCLEOTIDE SEQUENCE [LARGE SCALE GENOMIC DNA]</scope>
    <source>
        <strain evidence="12 13">TCC079E</strain>
    </source>
</reference>
<protein>
    <recommendedName>
        <fullName evidence="9">Ribonuclease 3</fullName>
        <ecNumber evidence="9">3.1.26.3</ecNumber>
    </recommendedName>
    <alternativeName>
        <fullName evidence="9">Ribonuclease III</fullName>
        <shortName evidence="9">RNase III</shortName>
    </alternativeName>
</protein>
<dbReference type="GO" id="GO:0006397">
    <property type="term" value="P:mRNA processing"/>
    <property type="evidence" value="ECO:0007669"/>
    <property type="project" value="UniProtKB-UniRule"/>
</dbReference>
<evidence type="ECO:0000256" key="6">
    <source>
        <dbReference type="ARBA" id="ARBA00022759"/>
    </source>
</evidence>
<dbReference type="RefSeq" id="WP_015396416.1">
    <property type="nucleotide sequence ID" value="NC_020294.1"/>
</dbReference>
<dbReference type="KEGG" id="kde:CDSE_0735"/>
<comment type="subunit">
    <text evidence="9">Homodimer.</text>
</comment>
<dbReference type="CDD" id="cd00593">
    <property type="entry name" value="RIBOc"/>
    <property type="match status" value="1"/>
</dbReference>
<evidence type="ECO:0000256" key="8">
    <source>
        <dbReference type="ARBA" id="ARBA00022884"/>
    </source>
</evidence>
<keyword evidence="5 9" id="KW-0540">Nuclease</keyword>
<dbReference type="PROSITE" id="PS00517">
    <property type="entry name" value="RNASE_3_1"/>
    <property type="match status" value="1"/>
</dbReference>
<comment type="cofactor">
    <cofactor evidence="9">
        <name>Mg(2+)</name>
        <dbReference type="ChEBI" id="CHEBI:18420"/>
    </cofactor>
</comment>
<dbReference type="GO" id="GO:0019843">
    <property type="term" value="F:rRNA binding"/>
    <property type="evidence" value="ECO:0007669"/>
    <property type="project" value="UniProtKB-KW"/>
</dbReference>
<dbReference type="InterPro" id="IPR000999">
    <property type="entry name" value="RNase_III_dom"/>
</dbReference>
<dbReference type="PANTHER" id="PTHR11207:SF0">
    <property type="entry name" value="RIBONUCLEASE 3"/>
    <property type="match status" value="1"/>
</dbReference>
<dbReference type="Pfam" id="PF14622">
    <property type="entry name" value="Ribonucleas_3_3"/>
    <property type="match status" value="1"/>
</dbReference>